<dbReference type="AlphaFoldDB" id="H8GNI8"/>
<dbReference type="RefSeq" id="WP_005371549.1">
    <property type="nucleotide sequence ID" value="NZ_CM001475.1"/>
</dbReference>
<keyword evidence="2" id="KW-1185">Reference proteome</keyword>
<dbReference type="HOGENOM" id="CLU_109681_0_0_6"/>
<dbReference type="Proteomes" id="UP000005090">
    <property type="component" value="Chromosome"/>
</dbReference>
<sequence length="198" mass="22624">MNDQQKKNRLLILTLFAMAFIPFLAALLFKARPEWLQGRTNYGQLIVPPVTTETSELSGFDAFTTDNIHELNAHWLIVNVIPRQDCNAACLDALHKTRQIQLMLNKDLPRTRRIVLLLDNPDPKLAEVWWQGDKSLLRVKPSDSLMAKLAQIKPEGFHDGAVLLMDPLRNLMMQYEPGFDPYKVKSDLAHLLRISQIG</sequence>
<proteinExistence type="predicted"/>
<organism evidence="1 2">
    <name type="scientific">Methylomicrobium album BG8</name>
    <dbReference type="NCBI Taxonomy" id="686340"/>
    <lineage>
        <taxon>Bacteria</taxon>
        <taxon>Pseudomonadati</taxon>
        <taxon>Pseudomonadota</taxon>
        <taxon>Gammaproteobacteria</taxon>
        <taxon>Methylococcales</taxon>
        <taxon>Methylococcaceae</taxon>
        <taxon>Methylomicrobium</taxon>
    </lineage>
</organism>
<protein>
    <recommendedName>
        <fullName evidence="3">Cytochrome oxidase Cu insertion factor, SCO1/SenC/PrrC family</fullName>
    </recommendedName>
</protein>
<evidence type="ECO:0008006" key="3">
    <source>
        <dbReference type="Google" id="ProtNLM"/>
    </source>
</evidence>
<accession>H8GNI8</accession>
<dbReference type="EMBL" id="CM001475">
    <property type="protein sequence ID" value="EIC29581.1"/>
    <property type="molecule type" value="Genomic_DNA"/>
</dbReference>
<name>H8GNI8_METAL</name>
<dbReference type="STRING" id="686340.Metal_1814"/>
<evidence type="ECO:0000313" key="1">
    <source>
        <dbReference type="EMBL" id="EIC29581.1"/>
    </source>
</evidence>
<dbReference type="eggNOG" id="COG1999">
    <property type="taxonomic scope" value="Bacteria"/>
</dbReference>
<gene>
    <name evidence="1" type="ORF">Metal_1814</name>
</gene>
<evidence type="ECO:0000313" key="2">
    <source>
        <dbReference type="Proteomes" id="UP000005090"/>
    </source>
</evidence>
<reference evidence="1 2" key="1">
    <citation type="journal article" date="2013" name="Genome Announc.">
        <title>Genome Sequence of the Obligate Gammaproteobacterial Methanotroph Methylomicrobium album Strain BG8.</title>
        <authorList>
            <person name="Kits K.D."/>
            <person name="Kalyuzhnaya M.G."/>
            <person name="Klotz M.G."/>
            <person name="Jetten M.S."/>
            <person name="Op den Camp H.J."/>
            <person name="Vuilleumier S."/>
            <person name="Bringel F."/>
            <person name="Dispirito A.A."/>
            <person name="Murrell J.C."/>
            <person name="Bruce D."/>
            <person name="Cheng J.F."/>
            <person name="Copeland A."/>
            <person name="Goodwin L."/>
            <person name="Hauser L."/>
            <person name="Lajus A."/>
            <person name="Land M.L."/>
            <person name="Lapidus A."/>
            <person name="Lucas S."/>
            <person name="Medigue C."/>
            <person name="Pitluck S."/>
            <person name="Woyke T."/>
            <person name="Zeytun A."/>
            <person name="Stein L.Y."/>
        </authorList>
    </citation>
    <scope>NUCLEOTIDE SEQUENCE [LARGE SCALE GENOMIC DNA]</scope>
    <source>
        <strain evidence="1 2">BG8</strain>
    </source>
</reference>